<sequence>MKKLLTGFTLGLSLCLMQSAGYAQQASSNIEVRKMNPPNLSDAHLGKKILCYRPKYQEAPRLSIETTENKIIAHHYGHGGAGWSLGPGSAKQLVELLKGSEQAKSLTKETPITIIGAGVIGLYTAYMLEQQGYKHITVVAEKFNQMPSYYAGGTFSPEVRMKDRQQKTQKYNMAIESLRFYRSIAHQQHPIFKTGARTLPAYFQDTTESTLEPFVGDGILPHKPVVLDFGNGKTQSMVVYDDGLFIDVEGMMHQLTRYLKKNKVKFVKKKITAFSEIKDNVIINCSGLGARELVSDNEVIPAQGHLIMLKNQNPKDLEQLMVYLFEANAVNERGQKVIRVFYLFPKRSPKSAKNDVGVLGGTYVLGATPETPNEEEFDILVKNAKTFYGIKE</sequence>
<dbReference type="InterPro" id="IPR006076">
    <property type="entry name" value="FAD-dep_OxRdtase"/>
</dbReference>
<dbReference type="InterPro" id="IPR023209">
    <property type="entry name" value="DAO"/>
</dbReference>
<dbReference type="RefSeq" id="WP_075067544.1">
    <property type="nucleotide sequence ID" value="NZ_LKAJ02000001.1"/>
</dbReference>
<dbReference type="GO" id="GO:0005737">
    <property type="term" value="C:cytoplasm"/>
    <property type="evidence" value="ECO:0007669"/>
    <property type="project" value="TreeGrafter"/>
</dbReference>
<dbReference type="EC" id="1.4.3.3" evidence="6"/>
<feature type="domain" description="FAD dependent oxidoreductase" evidence="10">
    <location>
        <begin position="112"/>
        <end position="388"/>
    </location>
</feature>
<dbReference type="OrthoDB" id="246701at2"/>
<evidence type="ECO:0000256" key="3">
    <source>
        <dbReference type="ARBA" id="ARBA00022630"/>
    </source>
</evidence>
<evidence type="ECO:0000256" key="8">
    <source>
        <dbReference type="ARBA" id="ARBA00049547"/>
    </source>
</evidence>
<dbReference type="GO" id="GO:0071949">
    <property type="term" value="F:FAD binding"/>
    <property type="evidence" value="ECO:0007669"/>
    <property type="project" value="InterPro"/>
</dbReference>
<dbReference type="GO" id="GO:0003884">
    <property type="term" value="F:D-amino-acid oxidase activity"/>
    <property type="evidence" value="ECO:0007669"/>
    <property type="project" value="UniProtKB-EC"/>
</dbReference>
<proteinExistence type="inferred from homology"/>
<evidence type="ECO:0000313" key="12">
    <source>
        <dbReference type="EMBL" id="MCS5709930.1"/>
    </source>
</evidence>
<dbReference type="SUPFAM" id="SSF51971">
    <property type="entry name" value="Nucleotide-binding domain"/>
    <property type="match status" value="1"/>
</dbReference>
<feature type="signal peptide" evidence="9">
    <location>
        <begin position="1"/>
        <end position="25"/>
    </location>
</feature>
<protein>
    <recommendedName>
        <fullName evidence="7">D-amino-acid oxidase</fullName>
        <ecNumber evidence="6">1.4.3.3</ecNumber>
    </recommendedName>
</protein>
<evidence type="ECO:0000256" key="4">
    <source>
        <dbReference type="ARBA" id="ARBA00022827"/>
    </source>
</evidence>
<comment type="catalytic activity">
    <reaction evidence="8">
        <text>a D-alpha-amino acid + O2 + H2O = a 2-oxocarboxylate + H2O2 + NH4(+)</text>
        <dbReference type="Rhea" id="RHEA:21816"/>
        <dbReference type="ChEBI" id="CHEBI:15377"/>
        <dbReference type="ChEBI" id="CHEBI:15379"/>
        <dbReference type="ChEBI" id="CHEBI:16240"/>
        <dbReference type="ChEBI" id="CHEBI:28938"/>
        <dbReference type="ChEBI" id="CHEBI:35179"/>
        <dbReference type="ChEBI" id="CHEBI:59871"/>
        <dbReference type="EC" id="1.4.3.3"/>
    </reaction>
    <physiologicalReaction direction="left-to-right" evidence="8">
        <dbReference type="Rhea" id="RHEA:21817"/>
    </physiologicalReaction>
</comment>
<evidence type="ECO:0000313" key="11">
    <source>
        <dbReference type="EMBL" id="KRG18666.1"/>
    </source>
</evidence>
<keyword evidence="4" id="KW-0274">FAD</keyword>
<dbReference type="Gene3D" id="3.40.50.720">
    <property type="entry name" value="NAD(P)-binding Rossmann-like Domain"/>
    <property type="match status" value="2"/>
</dbReference>
<dbReference type="EMBL" id="LKAJ02000001">
    <property type="protein sequence ID" value="MCS5709930.1"/>
    <property type="molecule type" value="Genomic_DNA"/>
</dbReference>
<evidence type="ECO:0000256" key="2">
    <source>
        <dbReference type="ARBA" id="ARBA00006730"/>
    </source>
</evidence>
<dbReference type="GO" id="GO:0019478">
    <property type="term" value="P:D-amino acid catabolic process"/>
    <property type="evidence" value="ECO:0007669"/>
    <property type="project" value="TreeGrafter"/>
</dbReference>
<accession>A0A0Q9YN78</accession>
<reference evidence="12" key="3">
    <citation type="submission" date="2021-06" db="EMBL/GenBank/DDBJ databases">
        <title>Genomic Description and Analysis of Intracellular Bacteria, Candidatus Berkiella cookevillensis and Candidatus Berkiella aquae.</title>
        <authorList>
            <person name="Kidane D.T."/>
            <person name="Mehari Y.T."/>
            <person name="Rice F.C."/>
            <person name="Arivett B.A."/>
            <person name="Farone A.L."/>
            <person name="Berk S.G."/>
            <person name="Farone M.B."/>
        </authorList>
    </citation>
    <scope>NUCLEOTIDE SEQUENCE</scope>
    <source>
        <strain evidence="12">HT99</strain>
    </source>
</reference>
<dbReference type="PANTHER" id="PTHR11530:SF11">
    <property type="entry name" value="D-ASPARTATE OXIDASE"/>
    <property type="match status" value="1"/>
</dbReference>
<feature type="chain" id="PRO_5043129790" description="D-amino-acid oxidase" evidence="9">
    <location>
        <begin position="26"/>
        <end position="392"/>
    </location>
</feature>
<evidence type="ECO:0000256" key="7">
    <source>
        <dbReference type="ARBA" id="ARBA00039751"/>
    </source>
</evidence>
<comment type="caution">
    <text evidence="11">The sequence shown here is derived from an EMBL/GenBank/DDBJ whole genome shotgun (WGS) entry which is preliminary data.</text>
</comment>
<dbReference type="Gene3D" id="3.30.9.10">
    <property type="entry name" value="D-Amino Acid Oxidase, subunit A, domain 2"/>
    <property type="match status" value="1"/>
</dbReference>
<gene>
    <name evidence="12" type="ORF">HT99x_000670</name>
    <name evidence="11" type="ORF">HT99x_02952</name>
</gene>
<evidence type="ECO:0000256" key="1">
    <source>
        <dbReference type="ARBA" id="ARBA00001974"/>
    </source>
</evidence>
<keyword evidence="3" id="KW-0285">Flavoprotein</keyword>
<evidence type="ECO:0000313" key="13">
    <source>
        <dbReference type="Proteomes" id="UP000051497"/>
    </source>
</evidence>
<evidence type="ECO:0000259" key="10">
    <source>
        <dbReference type="Pfam" id="PF01266"/>
    </source>
</evidence>
<dbReference type="Pfam" id="PF01266">
    <property type="entry name" value="DAO"/>
    <property type="match status" value="1"/>
</dbReference>
<organism evidence="11">
    <name type="scientific">Candidatus Berkiella aquae</name>
    <dbReference type="NCBI Taxonomy" id="295108"/>
    <lineage>
        <taxon>Bacteria</taxon>
        <taxon>Pseudomonadati</taxon>
        <taxon>Pseudomonadota</taxon>
        <taxon>Gammaproteobacteria</taxon>
        <taxon>Candidatus Berkiellales</taxon>
        <taxon>Candidatus Berkiellaceae</taxon>
        <taxon>Candidatus Berkiella</taxon>
    </lineage>
</organism>
<dbReference type="PANTHER" id="PTHR11530">
    <property type="entry name" value="D-AMINO ACID OXIDASE"/>
    <property type="match status" value="1"/>
</dbReference>
<dbReference type="EMBL" id="LKAJ01000019">
    <property type="protein sequence ID" value="KRG18666.1"/>
    <property type="molecule type" value="Genomic_DNA"/>
</dbReference>
<keyword evidence="13" id="KW-1185">Reference proteome</keyword>
<name>A0A0Q9YN78_9GAMM</name>
<keyword evidence="9" id="KW-0732">Signal</keyword>
<dbReference type="STRING" id="295108.HT99x_02952"/>
<evidence type="ECO:0000256" key="6">
    <source>
        <dbReference type="ARBA" id="ARBA00039101"/>
    </source>
</evidence>
<dbReference type="AlphaFoldDB" id="A0A0Q9YN78"/>
<reference evidence="12" key="2">
    <citation type="journal article" date="2016" name="Genome Announc.">
        <title>Draft Genome Sequences of Two Novel Amoeba-Resistant Intranuclear Bacteria, 'Candidatus Berkiella cookevillensis' and 'Candidatus Berkiella aquae'.</title>
        <authorList>
            <person name="Mehari Y.T."/>
            <person name="Arivett B.A."/>
            <person name="Farone A.L."/>
            <person name="Gunderson J.H."/>
            <person name="Farone M.B."/>
        </authorList>
    </citation>
    <scope>NUCLEOTIDE SEQUENCE</scope>
    <source>
        <strain evidence="12">HT99</strain>
    </source>
</reference>
<evidence type="ECO:0000256" key="5">
    <source>
        <dbReference type="ARBA" id="ARBA00023002"/>
    </source>
</evidence>
<comment type="similarity">
    <text evidence="2">Belongs to the DAMOX/DASOX family.</text>
</comment>
<comment type="cofactor">
    <cofactor evidence="1">
        <name>FAD</name>
        <dbReference type="ChEBI" id="CHEBI:57692"/>
    </cofactor>
</comment>
<evidence type="ECO:0000256" key="9">
    <source>
        <dbReference type="SAM" id="SignalP"/>
    </source>
</evidence>
<dbReference type="Proteomes" id="UP000051497">
    <property type="component" value="Unassembled WGS sequence"/>
</dbReference>
<reference evidence="11" key="1">
    <citation type="submission" date="2015-09" db="EMBL/GenBank/DDBJ databases">
        <title>Draft Genome Sequences of Two Novel Amoeba-resistant Intranuclear Bacteria, Candidatus Berkiella cookevillensis and Candidatus Berkiella aquae.</title>
        <authorList>
            <person name="Mehari Y.T."/>
            <person name="Arivett B.A."/>
            <person name="Farone A.L."/>
            <person name="Gunderson J.H."/>
            <person name="Farone M.B."/>
        </authorList>
    </citation>
    <scope>NUCLEOTIDE SEQUENCE [LARGE SCALE GENOMIC DNA]</scope>
    <source>
        <strain evidence="11">HT99</strain>
    </source>
</reference>
<keyword evidence="5" id="KW-0560">Oxidoreductase</keyword>